<reference evidence="7 8" key="1">
    <citation type="submission" date="2015-11" db="EMBL/GenBank/DDBJ databases">
        <title>Exploring the genomic traits of fungus-feeding bacterial genus Collimonas.</title>
        <authorList>
            <person name="Song C."/>
            <person name="Schmidt R."/>
            <person name="de Jager V."/>
            <person name="Krzyzanowska D."/>
            <person name="Jongedijk E."/>
            <person name="Cankar K."/>
            <person name="Beekwilder J."/>
            <person name="van Veen A."/>
            <person name="de Boer W."/>
            <person name="van Veen J.A."/>
            <person name="Garbeva P."/>
        </authorList>
    </citation>
    <scope>NUCLEOTIDE SEQUENCE [LARGE SCALE GENOMIC DNA]</scope>
    <source>
        <strain evidence="7 8">Ter6</strain>
    </source>
</reference>
<accession>A0A127PD10</accession>
<dbReference type="InterPro" id="IPR051331">
    <property type="entry name" value="Chorismate_mutase-related"/>
</dbReference>
<evidence type="ECO:0000259" key="6">
    <source>
        <dbReference type="PROSITE" id="PS51168"/>
    </source>
</evidence>
<dbReference type="PROSITE" id="PS51168">
    <property type="entry name" value="CHORISMATE_MUT_2"/>
    <property type="match status" value="1"/>
</dbReference>
<dbReference type="PANTHER" id="PTHR38041">
    <property type="entry name" value="CHORISMATE MUTASE"/>
    <property type="match status" value="1"/>
</dbReference>
<dbReference type="PATRIC" id="fig|158899.10.peg.3044"/>
<dbReference type="AlphaFoldDB" id="A0A127PD10"/>
<gene>
    <name evidence="7" type="ORF">CFter6_3052</name>
</gene>
<dbReference type="UniPathway" id="UPA00120">
    <property type="reaction ID" value="UER00203"/>
</dbReference>
<dbReference type="NCBIfam" id="TIGR01806">
    <property type="entry name" value="CM_mono2"/>
    <property type="match status" value="1"/>
</dbReference>
<protein>
    <recommendedName>
        <fullName evidence="2">chorismate mutase</fullName>
        <ecNumber evidence="2">5.4.99.5</ecNumber>
    </recommendedName>
</protein>
<evidence type="ECO:0000313" key="7">
    <source>
        <dbReference type="EMBL" id="AMO95706.1"/>
    </source>
</evidence>
<evidence type="ECO:0000256" key="1">
    <source>
        <dbReference type="ARBA" id="ARBA00004817"/>
    </source>
</evidence>
<dbReference type="SMART" id="SM00830">
    <property type="entry name" value="CM_2"/>
    <property type="match status" value="1"/>
</dbReference>
<evidence type="ECO:0000256" key="3">
    <source>
        <dbReference type="ARBA" id="ARBA00022729"/>
    </source>
</evidence>
<dbReference type="PANTHER" id="PTHR38041:SF2">
    <property type="entry name" value="SECRETED CHORISMATE MUTASE"/>
    <property type="match status" value="1"/>
</dbReference>
<dbReference type="Proteomes" id="UP000072421">
    <property type="component" value="Chromosome"/>
</dbReference>
<keyword evidence="3 5" id="KW-0732">Signal</keyword>
<dbReference type="EMBL" id="CP013232">
    <property type="protein sequence ID" value="AMO95706.1"/>
    <property type="molecule type" value="Genomic_DNA"/>
</dbReference>
<dbReference type="GO" id="GO:0009697">
    <property type="term" value="P:salicylic acid biosynthetic process"/>
    <property type="evidence" value="ECO:0007669"/>
    <property type="project" value="TreeGrafter"/>
</dbReference>
<evidence type="ECO:0000256" key="4">
    <source>
        <dbReference type="ARBA" id="ARBA00023235"/>
    </source>
</evidence>
<proteinExistence type="predicted"/>
<dbReference type="Pfam" id="PF01817">
    <property type="entry name" value="CM_2"/>
    <property type="match status" value="1"/>
</dbReference>
<dbReference type="SUPFAM" id="SSF48600">
    <property type="entry name" value="Chorismate mutase II"/>
    <property type="match status" value="1"/>
</dbReference>
<feature type="chain" id="PRO_5007276842" description="chorismate mutase" evidence="5">
    <location>
        <begin position="45"/>
        <end position="201"/>
    </location>
</feature>
<feature type="domain" description="Chorismate mutase" evidence="6">
    <location>
        <begin position="33"/>
        <end position="122"/>
    </location>
</feature>
<name>A0A127PD10_9BURK</name>
<sequence length="201" mass="22022">MLCFDLSLKESMKFSKTPSLGKFLASLFLLFLLAGCQSMAPARAADAAQVDHLLTLIDQRLAVAPMVAKAKWNSGGAINDPPREQLILDAVVAQAKGLDPVFARRFFQAQFDASKAMQLGLHAQWRQQGKGRFDDAPDLGRDVRPVLDQLTPALIAVLEKIQPMLAQPGMPAYIAMRSKVLVRGDLDGEPRRAALQGWLKD</sequence>
<keyword evidence="4" id="KW-0413">Isomerase</keyword>
<dbReference type="EC" id="5.4.99.5" evidence="2"/>
<evidence type="ECO:0000313" key="8">
    <source>
        <dbReference type="Proteomes" id="UP000072421"/>
    </source>
</evidence>
<dbReference type="GO" id="GO:0046417">
    <property type="term" value="P:chorismate metabolic process"/>
    <property type="evidence" value="ECO:0007669"/>
    <property type="project" value="InterPro"/>
</dbReference>
<feature type="signal peptide" evidence="5">
    <location>
        <begin position="1"/>
        <end position="44"/>
    </location>
</feature>
<dbReference type="InterPro" id="IPR002701">
    <property type="entry name" value="CM_II_prokaryot"/>
</dbReference>
<dbReference type="InterPro" id="IPR008240">
    <property type="entry name" value="Chorismate_mutase_periplasmic"/>
</dbReference>
<evidence type="ECO:0000256" key="2">
    <source>
        <dbReference type="ARBA" id="ARBA00012404"/>
    </source>
</evidence>
<dbReference type="GO" id="GO:0004106">
    <property type="term" value="F:chorismate mutase activity"/>
    <property type="evidence" value="ECO:0007669"/>
    <property type="project" value="UniProtKB-EC"/>
</dbReference>
<organism evidence="7">
    <name type="scientific">Collimonas fungivorans</name>
    <dbReference type="NCBI Taxonomy" id="158899"/>
    <lineage>
        <taxon>Bacteria</taxon>
        <taxon>Pseudomonadati</taxon>
        <taxon>Pseudomonadota</taxon>
        <taxon>Betaproteobacteria</taxon>
        <taxon>Burkholderiales</taxon>
        <taxon>Oxalobacteraceae</taxon>
        <taxon>Collimonas</taxon>
    </lineage>
</organism>
<dbReference type="InterPro" id="IPR036263">
    <property type="entry name" value="Chorismate_II_sf"/>
</dbReference>
<evidence type="ECO:0000256" key="5">
    <source>
        <dbReference type="SAM" id="SignalP"/>
    </source>
</evidence>
<dbReference type="InterPro" id="IPR036979">
    <property type="entry name" value="CM_dom_sf"/>
</dbReference>
<comment type="pathway">
    <text evidence="1">Metabolic intermediate biosynthesis; prephenate biosynthesis; prephenate from chorismate: step 1/1.</text>
</comment>
<dbReference type="Gene3D" id="1.20.59.10">
    <property type="entry name" value="Chorismate mutase"/>
    <property type="match status" value="1"/>
</dbReference>